<sequence>MKRLYIFVLFLALLSGCVKKEYVLKTQDFKELNIPFNIPLNQFLPIKELNKEGSYAFLYYGGDGYIHLYADGSDKVINKPIVDRFKGGAFDGLDYKIEGDTLYVAQWVRYLGEPRTKKVILIKTNLKGENPQYTLVSSTNESIGKPMIETDGKRSVLLVWSDESNGYGVAYALSTDGGKTFPQETILRPANIAANLDVYTPFYDPKNGFSVIYTTDKEVRARRLKDNAEVVLFKFEEGYQYTPYVEKTDGKLYLFMWRLPKNNPADVYGKYKLTFLAYKDPFEKPYATVEKEYERVYTYIQPAVVNEKVPVFFSVNLPPKGQDVYKADGEELSKRINLVYSWDGGELKKAVEDKDNDYIYAQIFSSAAVSEDGVLDVFVDRRYLLPQLWAVYVKDGKTVSFGPLEEPWVETSYFSKALYLGKGIFRVYYLVKDDKKGTWFLRARDIKADALNNPYKIEDKGEKQDRLEKALKKFAECQVKDDLDCVYSFFDPVGQKQYSLDVFKKNAETLKIKFKDYKCSGKVVGNTNIAVVYCDYTYTLPPAIGNVPVPEGKRQITEKKVRSYWVYIKGNWKWAIETVPGRTALQW</sequence>
<dbReference type="InterPro" id="IPR036278">
    <property type="entry name" value="Sialidase_sf"/>
</dbReference>
<dbReference type="RefSeq" id="WP_096600605.1">
    <property type="nucleotide sequence ID" value="NZ_OBEN01000001.1"/>
</dbReference>
<protein>
    <submittedName>
        <fullName evidence="1">Uncharacterized protein</fullName>
    </submittedName>
</protein>
<keyword evidence="2" id="KW-1185">Reference proteome</keyword>
<dbReference type="EMBL" id="OBEN01000001">
    <property type="protein sequence ID" value="SNZ12112.1"/>
    <property type="molecule type" value="Genomic_DNA"/>
</dbReference>
<gene>
    <name evidence="1" type="ORF">SAMN06265353_0434</name>
</gene>
<dbReference type="Proteomes" id="UP000218627">
    <property type="component" value="Unassembled WGS sequence"/>
</dbReference>
<dbReference type="OrthoDB" id="9773203at2"/>
<reference evidence="2" key="1">
    <citation type="submission" date="2017-09" db="EMBL/GenBank/DDBJ databases">
        <authorList>
            <person name="Varghese N."/>
            <person name="Submissions S."/>
        </authorList>
    </citation>
    <scope>NUCLEOTIDE SEQUENCE [LARGE SCALE GENOMIC DNA]</scope>
    <source>
        <strain evidence="2">DSM 2913</strain>
    </source>
</reference>
<proteinExistence type="predicted"/>
<accession>A0A285NRH3</accession>
<dbReference type="AlphaFoldDB" id="A0A285NRH3"/>
<name>A0A285NRH3_9AQUI</name>
<organism evidence="1 2">
    <name type="scientific">Hydrogenobacter hydrogenophilus</name>
    <dbReference type="NCBI Taxonomy" id="35835"/>
    <lineage>
        <taxon>Bacteria</taxon>
        <taxon>Pseudomonadati</taxon>
        <taxon>Aquificota</taxon>
        <taxon>Aquificia</taxon>
        <taxon>Aquificales</taxon>
        <taxon>Aquificaceae</taxon>
        <taxon>Hydrogenobacter</taxon>
    </lineage>
</organism>
<dbReference type="PROSITE" id="PS51257">
    <property type="entry name" value="PROKAR_LIPOPROTEIN"/>
    <property type="match status" value="1"/>
</dbReference>
<evidence type="ECO:0000313" key="2">
    <source>
        <dbReference type="Proteomes" id="UP000218627"/>
    </source>
</evidence>
<evidence type="ECO:0000313" key="1">
    <source>
        <dbReference type="EMBL" id="SNZ12112.1"/>
    </source>
</evidence>
<dbReference type="SUPFAM" id="SSF50939">
    <property type="entry name" value="Sialidases"/>
    <property type="match status" value="1"/>
</dbReference>